<dbReference type="PANTHER" id="PTHR24305:SF210">
    <property type="entry name" value="CYTOCHROME P450 MONOOXYGENASE ASQL-RELATED"/>
    <property type="match status" value="1"/>
</dbReference>
<keyword evidence="10" id="KW-1185">Reference proteome</keyword>
<evidence type="ECO:0000256" key="2">
    <source>
        <dbReference type="ARBA" id="ARBA00010617"/>
    </source>
</evidence>
<dbReference type="Gene3D" id="1.10.630.10">
    <property type="entry name" value="Cytochrome P450"/>
    <property type="match status" value="1"/>
</dbReference>
<dbReference type="SUPFAM" id="SSF48264">
    <property type="entry name" value="Cytochrome P450"/>
    <property type="match status" value="1"/>
</dbReference>
<evidence type="ECO:0000256" key="1">
    <source>
        <dbReference type="ARBA" id="ARBA00001971"/>
    </source>
</evidence>
<evidence type="ECO:0000256" key="8">
    <source>
        <dbReference type="SAM" id="Phobius"/>
    </source>
</evidence>
<comment type="caution">
    <text evidence="9">The sequence shown here is derived from an EMBL/GenBank/DDBJ whole genome shotgun (WGS) entry which is preliminary data.</text>
</comment>
<dbReference type="PRINTS" id="PR00463">
    <property type="entry name" value="EP450I"/>
</dbReference>
<dbReference type="GO" id="GO:0016705">
    <property type="term" value="F:oxidoreductase activity, acting on paired donors, with incorporation or reduction of molecular oxygen"/>
    <property type="evidence" value="ECO:0007669"/>
    <property type="project" value="InterPro"/>
</dbReference>
<dbReference type="OrthoDB" id="1470350at2759"/>
<sequence>MKQPNPERTPILLGQIDTDNHIATTVSLFVILLVVHRIGISVYRLYFHPLRKFPGPRYLAATELPYLYRNHLKGDWVRDMVGLHRKYGPVVRIAPNRLALDGSIGWPQVFAHRGANQDEYAKVRGFLFPGDHEAIIAAPRDVHRRQRRQLAHAFSDGALIEHEPLICHYVSLLVQQLAKRAENNELIDIVKWLNFTTFDIIGDLTFGESFHSLDNSEYHPWVLTIFETIKGSAMGRFFAAYPIVRPLVVLSMGADRIKKLQEHQIFSKEKARARMAAGAEPGRRDFMTYMLRDTRSGEKGLTTNEIEMNSPILITAGSETTATALSGFFFYLVQTPSAYDYLTKEIRSAFRNEDEINLRSTSSLQYLQGCIEETLRCYPPSAETPPRVSPGGEIDGRYVSSGTILSVYQWSTFRNPQNFRDPDSFRPERWLPTSHPLHDVRFDNDNRSAFKPFSAGTRDCIGKKLAYSEMRLIISRILFRFDYEIAESQDDWHTSQLVFVIWDKGPLKIKLKPRTMTE</sequence>
<reference evidence="9" key="1">
    <citation type="journal article" date="2021" name="Nat. Commun.">
        <title>Genetic determinants of endophytism in the Arabidopsis root mycobiome.</title>
        <authorList>
            <person name="Mesny F."/>
            <person name="Miyauchi S."/>
            <person name="Thiergart T."/>
            <person name="Pickel B."/>
            <person name="Atanasova L."/>
            <person name="Karlsson M."/>
            <person name="Huettel B."/>
            <person name="Barry K.W."/>
            <person name="Haridas S."/>
            <person name="Chen C."/>
            <person name="Bauer D."/>
            <person name="Andreopoulos W."/>
            <person name="Pangilinan J."/>
            <person name="LaButti K."/>
            <person name="Riley R."/>
            <person name="Lipzen A."/>
            <person name="Clum A."/>
            <person name="Drula E."/>
            <person name="Henrissat B."/>
            <person name="Kohler A."/>
            <person name="Grigoriev I.V."/>
            <person name="Martin F.M."/>
            <person name="Hacquard S."/>
        </authorList>
    </citation>
    <scope>NUCLEOTIDE SEQUENCE</scope>
    <source>
        <strain evidence="9">MPI-SDFR-AT-0073</strain>
    </source>
</reference>
<dbReference type="GO" id="GO:0005506">
    <property type="term" value="F:iron ion binding"/>
    <property type="evidence" value="ECO:0007669"/>
    <property type="project" value="InterPro"/>
</dbReference>
<evidence type="ECO:0000313" key="9">
    <source>
        <dbReference type="EMBL" id="KAH6646210.1"/>
    </source>
</evidence>
<name>A0A9P8RN00_9PEZI</name>
<keyword evidence="3 6" id="KW-0349">Heme</keyword>
<organism evidence="9 10">
    <name type="scientific">Truncatella angustata</name>
    <dbReference type="NCBI Taxonomy" id="152316"/>
    <lineage>
        <taxon>Eukaryota</taxon>
        <taxon>Fungi</taxon>
        <taxon>Dikarya</taxon>
        <taxon>Ascomycota</taxon>
        <taxon>Pezizomycotina</taxon>
        <taxon>Sordariomycetes</taxon>
        <taxon>Xylariomycetidae</taxon>
        <taxon>Amphisphaeriales</taxon>
        <taxon>Sporocadaceae</taxon>
        <taxon>Truncatella</taxon>
    </lineage>
</organism>
<evidence type="ECO:0000256" key="7">
    <source>
        <dbReference type="RuleBase" id="RU000461"/>
    </source>
</evidence>
<keyword evidence="8" id="KW-0472">Membrane</keyword>
<dbReference type="AlphaFoldDB" id="A0A9P8RN00"/>
<evidence type="ECO:0000313" key="10">
    <source>
        <dbReference type="Proteomes" id="UP000758603"/>
    </source>
</evidence>
<comment type="similarity">
    <text evidence="2 7">Belongs to the cytochrome P450 family.</text>
</comment>
<dbReference type="Pfam" id="PF00067">
    <property type="entry name" value="p450"/>
    <property type="match status" value="1"/>
</dbReference>
<dbReference type="CDD" id="cd11058">
    <property type="entry name" value="CYP60B-like"/>
    <property type="match status" value="1"/>
</dbReference>
<evidence type="ECO:0000256" key="6">
    <source>
        <dbReference type="PIRSR" id="PIRSR602401-1"/>
    </source>
</evidence>
<dbReference type="Proteomes" id="UP000758603">
    <property type="component" value="Unassembled WGS sequence"/>
</dbReference>
<dbReference type="InterPro" id="IPR036396">
    <property type="entry name" value="Cyt_P450_sf"/>
</dbReference>
<dbReference type="InterPro" id="IPR001128">
    <property type="entry name" value="Cyt_P450"/>
</dbReference>
<dbReference type="GO" id="GO:0004497">
    <property type="term" value="F:monooxygenase activity"/>
    <property type="evidence" value="ECO:0007669"/>
    <property type="project" value="UniProtKB-KW"/>
</dbReference>
<keyword evidence="8" id="KW-1133">Transmembrane helix</keyword>
<dbReference type="PROSITE" id="PS00086">
    <property type="entry name" value="CYTOCHROME_P450"/>
    <property type="match status" value="1"/>
</dbReference>
<protein>
    <submittedName>
        <fullName evidence="9">Cytochrome P450</fullName>
    </submittedName>
</protein>
<dbReference type="EMBL" id="JAGPXC010000010">
    <property type="protein sequence ID" value="KAH6646210.1"/>
    <property type="molecule type" value="Genomic_DNA"/>
</dbReference>
<keyword evidence="7" id="KW-0503">Monooxygenase</keyword>
<dbReference type="GO" id="GO:0020037">
    <property type="term" value="F:heme binding"/>
    <property type="evidence" value="ECO:0007669"/>
    <property type="project" value="InterPro"/>
</dbReference>
<keyword evidence="8" id="KW-0812">Transmembrane</keyword>
<dbReference type="PRINTS" id="PR00385">
    <property type="entry name" value="P450"/>
</dbReference>
<keyword evidence="4 6" id="KW-0479">Metal-binding</keyword>
<feature type="binding site" description="axial binding residue" evidence="6">
    <location>
        <position position="460"/>
    </location>
    <ligand>
        <name>heme</name>
        <dbReference type="ChEBI" id="CHEBI:30413"/>
    </ligand>
    <ligandPart>
        <name>Fe</name>
        <dbReference type="ChEBI" id="CHEBI:18248"/>
    </ligandPart>
</feature>
<accession>A0A9P8RN00</accession>
<evidence type="ECO:0000256" key="4">
    <source>
        <dbReference type="ARBA" id="ARBA00022723"/>
    </source>
</evidence>
<gene>
    <name evidence="9" type="ORF">BKA67DRAFT_696098</name>
</gene>
<dbReference type="InterPro" id="IPR017972">
    <property type="entry name" value="Cyt_P450_CS"/>
</dbReference>
<keyword evidence="5 6" id="KW-0408">Iron</keyword>
<comment type="cofactor">
    <cofactor evidence="1 6">
        <name>heme</name>
        <dbReference type="ChEBI" id="CHEBI:30413"/>
    </cofactor>
</comment>
<dbReference type="GeneID" id="70138228"/>
<keyword evidence="7" id="KW-0560">Oxidoreductase</keyword>
<evidence type="ECO:0000256" key="3">
    <source>
        <dbReference type="ARBA" id="ARBA00022617"/>
    </source>
</evidence>
<dbReference type="InterPro" id="IPR050121">
    <property type="entry name" value="Cytochrome_P450_monoxygenase"/>
</dbReference>
<proteinExistence type="inferred from homology"/>
<dbReference type="PANTHER" id="PTHR24305">
    <property type="entry name" value="CYTOCHROME P450"/>
    <property type="match status" value="1"/>
</dbReference>
<dbReference type="RefSeq" id="XP_045952724.1">
    <property type="nucleotide sequence ID" value="XM_046109337.1"/>
</dbReference>
<dbReference type="InterPro" id="IPR002401">
    <property type="entry name" value="Cyt_P450_E_grp-I"/>
</dbReference>
<evidence type="ECO:0000256" key="5">
    <source>
        <dbReference type="ARBA" id="ARBA00023004"/>
    </source>
</evidence>
<feature type="transmembrane region" description="Helical" evidence="8">
    <location>
        <begin position="22"/>
        <end position="47"/>
    </location>
</feature>